<evidence type="ECO:0000313" key="1">
    <source>
        <dbReference type="EMBL" id="MBX64169.1"/>
    </source>
</evidence>
<dbReference type="EMBL" id="GGEC01083685">
    <property type="protein sequence ID" value="MBX64169.1"/>
    <property type="molecule type" value="Transcribed_RNA"/>
</dbReference>
<dbReference type="AlphaFoldDB" id="A0A2P2QB68"/>
<name>A0A2P2QB68_RHIMU</name>
<reference evidence="1" key="1">
    <citation type="submission" date="2018-02" db="EMBL/GenBank/DDBJ databases">
        <title>Rhizophora mucronata_Transcriptome.</title>
        <authorList>
            <person name="Meera S.P."/>
            <person name="Sreeshan A."/>
            <person name="Augustine A."/>
        </authorList>
    </citation>
    <scope>NUCLEOTIDE SEQUENCE</scope>
    <source>
        <tissue evidence="1">Leaf</tissue>
    </source>
</reference>
<sequence length="37" mass="4480">MCETPNKFFTKTLKFNTHLDTKIPEKANWRQNMKLKP</sequence>
<organism evidence="1">
    <name type="scientific">Rhizophora mucronata</name>
    <name type="common">Asiatic mangrove</name>
    <dbReference type="NCBI Taxonomy" id="61149"/>
    <lineage>
        <taxon>Eukaryota</taxon>
        <taxon>Viridiplantae</taxon>
        <taxon>Streptophyta</taxon>
        <taxon>Embryophyta</taxon>
        <taxon>Tracheophyta</taxon>
        <taxon>Spermatophyta</taxon>
        <taxon>Magnoliopsida</taxon>
        <taxon>eudicotyledons</taxon>
        <taxon>Gunneridae</taxon>
        <taxon>Pentapetalae</taxon>
        <taxon>rosids</taxon>
        <taxon>fabids</taxon>
        <taxon>Malpighiales</taxon>
        <taxon>Rhizophoraceae</taxon>
        <taxon>Rhizophora</taxon>
    </lineage>
</organism>
<protein>
    <submittedName>
        <fullName evidence="1">Uncharacterized protein</fullName>
    </submittedName>
</protein>
<proteinExistence type="predicted"/>
<accession>A0A2P2QB68</accession>